<keyword evidence="4" id="KW-0133">Cell shape</keyword>
<dbReference type="GO" id="GO:0006508">
    <property type="term" value="P:proteolysis"/>
    <property type="evidence" value="ECO:0007669"/>
    <property type="project" value="InterPro"/>
</dbReference>
<keyword evidence="10" id="KW-0472">Membrane</keyword>
<dbReference type="PANTHER" id="PTHR21581:SF33">
    <property type="entry name" value="D-ALANYL-D-ALANINE CARBOXYPEPTIDASE DACB"/>
    <property type="match status" value="1"/>
</dbReference>
<dbReference type="PRINTS" id="PR00725">
    <property type="entry name" value="DADACBPTASE1"/>
</dbReference>
<protein>
    <submittedName>
        <fullName evidence="12">D-alanyl-D-alanine carboxypeptidase</fullName>
    </submittedName>
</protein>
<keyword evidence="2" id="KW-0732">Signal</keyword>
<dbReference type="EMBL" id="FOHE01000004">
    <property type="protein sequence ID" value="SET03386.1"/>
    <property type="molecule type" value="Genomic_DNA"/>
</dbReference>
<dbReference type="InterPro" id="IPR012338">
    <property type="entry name" value="Beta-lactam/transpept-like"/>
</dbReference>
<feature type="transmembrane region" description="Helical" evidence="10">
    <location>
        <begin position="7"/>
        <end position="26"/>
    </location>
</feature>
<evidence type="ECO:0000256" key="2">
    <source>
        <dbReference type="ARBA" id="ARBA00022729"/>
    </source>
</evidence>
<evidence type="ECO:0000256" key="5">
    <source>
        <dbReference type="ARBA" id="ARBA00022984"/>
    </source>
</evidence>
<organism evidence="12 13">
    <name type="scientific">Oceanobacillus limi</name>
    <dbReference type="NCBI Taxonomy" id="930131"/>
    <lineage>
        <taxon>Bacteria</taxon>
        <taxon>Bacillati</taxon>
        <taxon>Bacillota</taxon>
        <taxon>Bacilli</taxon>
        <taxon>Bacillales</taxon>
        <taxon>Bacillaceae</taxon>
        <taxon>Oceanobacillus</taxon>
    </lineage>
</organism>
<keyword evidence="13" id="KW-1185">Reference proteome</keyword>
<dbReference type="SUPFAM" id="SSF56601">
    <property type="entry name" value="beta-lactamase/transpeptidase-like"/>
    <property type="match status" value="1"/>
</dbReference>
<dbReference type="STRING" id="930131.SAMN05216389_104247"/>
<keyword evidence="3" id="KW-0378">Hydrolase</keyword>
<dbReference type="PANTHER" id="PTHR21581">
    <property type="entry name" value="D-ALANYL-D-ALANINE CARBOXYPEPTIDASE"/>
    <property type="match status" value="1"/>
</dbReference>
<dbReference type="GO" id="GO:0008360">
    <property type="term" value="P:regulation of cell shape"/>
    <property type="evidence" value="ECO:0007669"/>
    <property type="project" value="UniProtKB-KW"/>
</dbReference>
<dbReference type="GO" id="GO:0009252">
    <property type="term" value="P:peptidoglycan biosynthetic process"/>
    <property type="evidence" value="ECO:0007669"/>
    <property type="project" value="UniProtKB-KW"/>
</dbReference>
<feature type="active site" description="Proton acceptor" evidence="7">
    <location>
        <position position="68"/>
    </location>
</feature>
<gene>
    <name evidence="12" type="ORF">SAMN05216389_104247</name>
</gene>
<dbReference type="GO" id="GO:0009002">
    <property type="term" value="F:serine-type D-Ala-D-Ala carboxypeptidase activity"/>
    <property type="evidence" value="ECO:0007669"/>
    <property type="project" value="InterPro"/>
</dbReference>
<keyword evidence="12" id="KW-0645">Protease</keyword>
<comment type="similarity">
    <text evidence="1 9">Belongs to the peptidase S11 family.</text>
</comment>
<evidence type="ECO:0000256" key="9">
    <source>
        <dbReference type="RuleBase" id="RU004016"/>
    </source>
</evidence>
<feature type="domain" description="Peptidase S11 D-alanyl-D-alanine carboxypeptidase A N-terminal" evidence="11">
    <location>
        <begin position="29"/>
        <end position="258"/>
    </location>
</feature>
<evidence type="ECO:0000256" key="4">
    <source>
        <dbReference type="ARBA" id="ARBA00022960"/>
    </source>
</evidence>
<dbReference type="Pfam" id="PF00768">
    <property type="entry name" value="Peptidase_S11"/>
    <property type="match status" value="1"/>
</dbReference>
<evidence type="ECO:0000256" key="10">
    <source>
        <dbReference type="SAM" id="Phobius"/>
    </source>
</evidence>
<evidence type="ECO:0000259" key="11">
    <source>
        <dbReference type="Pfam" id="PF00768"/>
    </source>
</evidence>
<proteinExistence type="inferred from homology"/>
<evidence type="ECO:0000256" key="7">
    <source>
        <dbReference type="PIRSR" id="PIRSR618044-1"/>
    </source>
</evidence>
<feature type="active site" evidence="7">
    <location>
        <position position="120"/>
    </location>
</feature>
<evidence type="ECO:0000256" key="1">
    <source>
        <dbReference type="ARBA" id="ARBA00007164"/>
    </source>
</evidence>
<keyword evidence="12" id="KW-0121">Carboxypeptidase</keyword>
<evidence type="ECO:0000256" key="3">
    <source>
        <dbReference type="ARBA" id="ARBA00022801"/>
    </source>
</evidence>
<evidence type="ECO:0000256" key="8">
    <source>
        <dbReference type="PIRSR" id="PIRSR618044-2"/>
    </source>
</evidence>
<evidence type="ECO:0000256" key="6">
    <source>
        <dbReference type="ARBA" id="ARBA00023316"/>
    </source>
</evidence>
<keyword evidence="10" id="KW-0812">Transmembrane</keyword>
<keyword evidence="10" id="KW-1133">Transmembrane helix</keyword>
<feature type="transmembrane region" description="Helical" evidence="10">
    <location>
        <begin position="369"/>
        <end position="388"/>
    </location>
</feature>
<evidence type="ECO:0000313" key="13">
    <source>
        <dbReference type="Proteomes" id="UP000198618"/>
    </source>
</evidence>
<feature type="binding site" evidence="8">
    <location>
        <position position="228"/>
    </location>
    <ligand>
        <name>substrate</name>
    </ligand>
</feature>
<name>A0A1I0BAD5_9BACI</name>
<dbReference type="InterPro" id="IPR018044">
    <property type="entry name" value="Peptidase_S11"/>
</dbReference>
<reference evidence="12 13" key="1">
    <citation type="submission" date="2016-10" db="EMBL/GenBank/DDBJ databases">
        <authorList>
            <person name="de Groot N.N."/>
        </authorList>
    </citation>
    <scope>NUCLEOTIDE SEQUENCE [LARGE SCALE GENOMIC DNA]</scope>
    <source>
        <strain evidence="12 13">IBRC-M 10780</strain>
    </source>
</reference>
<sequence>MIILKNIVLLILIICFINVLIPINVYSHKNTTQPDLASESAIVIDEKSGDILFEKNSKQEMYPASLTKIATAIYAIENGDLEELVTVSENARNTEGSRVYLEEGEQVPLKKLIQGLMINSGNDAGVAIAEHLSGSVENFASDLNKYLKETVGVDHTNFENPHGLFDSKHVTTAKDIAEITKYAMKNKLFKDINQMEEMEWIGESWETTIHNHHKLMGEIPYDGITGGKTGYVRQSGFTLATTAKREYLSVIVVTLNAQLQEDAYTDTINLLDYAFDNYQTAFISAGTHYNVGEDVYKVPDDLYYTHKVDNEVNEQIEEDGILEATDEGTDQVIKSFQLEMVENDDKSVATSAASTDDMERQKVSFFQHYLAEIVLVILLSVGCVGIYYRKNIVNLLTNFR</sequence>
<evidence type="ECO:0000313" key="12">
    <source>
        <dbReference type="EMBL" id="SET03386.1"/>
    </source>
</evidence>
<accession>A0A1I0BAD5</accession>
<dbReference type="InterPro" id="IPR001967">
    <property type="entry name" value="Peptidase_S11_N"/>
</dbReference>
<dbReference type="AlphaFoldDB" id="A0A1I0BAD5"/>
<keyword evidence="5" id="KW-0573">Peptidoglycan synthesis</keyword>
<feature type="active site" description="Acyl-ester intermediate" evidence="7">
    <location>
        <position position="65"/>
    </location>
</feature>
<dbReference type="Gene3D" id="3.40.710.10">
    <property type="entry name" value="DD-peptidase/beta-lactamase superfamily"/>
    <property type="match status" value="1"/>
</dbReference>
<dbReference type="Proteomes" id="UP000198618">
    <property type="component" value="Unassembled WGS sequence"/>
</dbReference>
<dbReference type="GO" id="GO:0071555">
    <property type="term" value="P:cell wall organization"/>
    <property type="evidence" value="ECO:0007669"/>
    <property type="project" value="UniProtKB-KW"/>
</dbReference>
<keyword evidence="6" id="KW-0961">Cell wall biogenesis/degradation</keyword>